<dbReference type="Proteomes" id="UP000027222">
    <property type="component" value="Unassembled WGS sequence"/>
</dbReference>
<protein>
    <submittedName>
        <fullName evidence="3">Uncharacterized protein</fullName>
    </submittedName>
</protein>
<dbReference type="OrthoDB" id="3057557at2759"/>
<keyword evidence="2" id="KW-0472">Membrane</keyword>
<keyword evidence="2" id="KW-1133">Transmembrane helix</keyword>
<accession>A0A067T950</accession>
<reference evidence="4" key="1">
    <citation type="journal article" date="2014" name="Proc. Natl. Acad. Sci. U.S.A.">
        <title>Extensive sampling of basidiomycete genomes demonstrates inadequacy of the white-rot/brown-rot paradigm for wood decay fungi.</title>
        <authorList>
            <person name="Riley R."/>
            <person name="Salamov A.A."/>
            <person name="Brown D.W."/>
            <person name="Nagy L.G."/>
            <person name="Floudas D."/>
            <person name="Held B.W."/>
            <person name="Levasseur A."/>
            <person name="Lombard V."/>
            <person name="Morin E."/>
            <person name="Otillar R."/>
            <person name="Lindquist E.A."/>
            <person name="Sun H."/>
            <person name="LaButti K.M."/>
            <person name="Schmutz J."/>
            <person name="Jabbour D."/>
            <person name="Luo H."/>
            <person name="Baker S.E."/>
            <person name="Pisabarro A.G."/>
            <person name="Walton J.D."/>
            <person name="Blanchette R.A."/>
            <person name="Henrissat B."/>
            <person name="Martin F."/>
            <person name="Cullen D."/>
            <person name="Hibbett D.S."/>
            <person name="Grigoriev I.V."/>
        </authorList>
    </citation>
    <scope>NUCLEOTIDE SEQUENCE [LARGE SCALE GENOMIC DNA]</scope>
    <source>
        <strain evidence="4">CBS 339.88</strain>
    </source>
</reference>
<dbReference type="AlphaFoldDB" id="A0A067T950"/>
<dbReference type="EMBL" id="KL142373">
    <property type="protein sequence ID" value="KDR79676.1"/>
    <property type="molecule type" value="Genomic_DNA"/>
</dbReference>
<feature type="transmembrane region" description="Helical" evidence="2">
    <location>
        <begin position="43"/>
        <end position="64"/>
    </location>
</feature>
<proteinExistence type="predicted"/>
<dbReference type="HOGENOM" id="CLU_2346848_0_0_1"/>
<sequence length="97" mass="10798">MVYSESAPLLEDPERHAELEEQPNAESNAPSDSDGERTPTPTYFKILSTITLGLSAVTLGLLIVNHIIIRYAPFTGYYWNTLEATVALGQWVRVFLS</sequence>
<gene>
    <name evidence="3" type="ORF">GALMADRAFT_1247342</name>
</gene>
<evidence type="ECO:0000313" key="3">
    <source>
        <dbReference type="EMBL" id="KDR79676.1"/>
    </source>
</evidence>
<keyword evidence="2" id="KW-0812">Transmembrane</keyword>
<evidence type="ECO:0000313" key="4">
    <source>
        <dbReference type="Proteomes" id="UP000027222"/>
    </source>
</evidence>
<name>A0A067T950_GALM3</name>
<organism evidence="3 4">
    <name type="scientific">Galerina marginata (strain CBS 339.88)</name>
    <dbReference type="NCBI Taxonomy" id="685588"/>
    <lineage>
        <taxon>Eukaryota</taxon>
        <taxon>Fungi</taxon>
        <taxon>Dikarya</taxon>
        <taxon>Basidiomycota</taxon>
        <taxon>Agaricomycotina</taxon>
        <taxon>Agaricomycetes</taxon>
        <taxon>Agaricomycetidae</taxon>
        <taxon>Agaricales</taxon>
        <taxon>Agaricineae</taxon>
        <taxon>Strophariaceae</taxon>
        <taxon>Galerina</taxon>
    </lineage>
</organism>
<evidence type="ECO:0000256" key="1">
    <source>
        <dbReference type="SAM" id="MobiDB-lite"/>
    </source>
</evidence>
<feature type="region of interest" description="Disordered" evidence="1">
    <location>
        <begin position="1"/>
        <end position="40"/>
    </location>
</feature>
<evidence type="ECO:0000256" key="2">
    <source>
        <dbReference type="SAM" id="Phobius"/>
    </source>
</evidence>
<keyword evidence="4" id="KW-1185">Reference proteome</keyword>